<dbReference type="InterPro" id="IPR052750">
    <property type="entry name" value="GH18_Chitinase"/>
</dbReference>
<comment type="catalytic activity">
    <reaction evidence="1">
        <text>Random endo-hydrolysis of N-acetyl-beta-D-glucosaminide (1-&gt;4)-beta-linkages in chitin and chitodextrins.</text>
        <dbReference type="EC" id="3.2.1.14"/>
    </reaction>
</comment>
<evidence type="ECO:0000256" key="6">
    <source>
        <dbReference type="ARBA" id="ARBA00023024"/>
    </source>
</evidence>
<evidence type="ECO:0000256" key="8">
    <source>
        <dbReference type="ARBA" id="ARBA00023295"/>
    </source>
</evidence>
<dbReference type="FunFam" id="3.20.20.80:FF:000118">
    <property type="entry name" value="Probable bifunctional chitinase/lysozyme"/>
    <property type="match status" value="1"/>
</dbReference>
<dbReference type="Pfam" id="PF00704">
    <property type="entry name" value="Glyco_hydro_18"/>
    <property type="match status" value="1"/>
</dbReference>
<dbReference type="GO" id="GO:0000272">
    <property type="term" value="P:polysaccharide catabolic process"/>
    <property type="evidence" value="ECO:0007669"/>
    <property type="project" value="UniProtKB-KW"/>
</dbReference>
<dbReference type="PANTHER" id="PTHR42976:SF1">
    <property type="entry name" value="GH18 DOMAIN-CONTAINING PROTEIN-RELATED"/>
    <property type="match status" value="1"/>
</dbReference>
<keyword evidence="5" id="KW-0378">Hydrolase</keyword>
<dbReference type="PANTHER" id="PTHR42976">
    <property type="entry name" value="BIFUNCTIONAL CHITINASE/LYSOZYME-RELATED"/>
    <property type="match status" value="1"/>
</dbReference>
<organism evidence="11 12">
    <name type="scientific">Streptomyces brasiliensis</name>
    <dbReference type="NCBI Taxonomy" id="1954"/>
    <lineage>
        <taxon>Bacteria</taxon>
        <taxon>Bacillati</taxon>
        <taxon>Actinomycetota</taxon>
        <taxon>Actinomycetes</taxon>
        <taxon>Kitasatosporales</taxon>
        <taxon>Streptomycetaceae</taxon>
        <taxon>Streptomyces</taxon>
    </lineage>
</organism>
<reference evidence="11" key="2">
    <citation type="submission" date="2020-09" db="EMBL/GenBank/DDBJ databases">
        <authorList>
            <person name="Sun Q."/>
            <person name="Ohkuma M."/>
        </authorList>
    </citation>
    <scope>NUCLEOTIDE SEQUENCE</scope>
    <source>
        <strain evidence="11">JCM 3086</strain>
    </source>
</reference>
<evidence type="ECO:0000256" key="2">
    <source>
        <dbReference type="ARBA" id="ARBA00012729"/>
    </source>
</evidence>
<gene>
    <name evidence="11" type="ORF">GCM10010121_043320</name>
</gene>
<dbReference type="EMBL" id="BMQA01000013">
    <property type="protein sequence ID" value="GGJ27407.1"/>
    <property type="molecule type" value="Genomic_DNA"/>
</dbReference>
<dbReference type="AlphaFoldDB" id="A0A917KSI7"/>
<keyword evidence="4" id="KW-0732">Signal</keyword>
<name>A0A917KSI7_9ACTN</name>
<keyword evidence="7" id="KW-0119">Carbohydrate metabolism</keyword>
<sequence>MAVLARPLRPGSVHETIWPRPRTLLSCVSVTALSTALVALASGGADASTRTPSHAARPMPAQVAAPYFEAWTGESPARLAAASGNKYLTMAFLQTAEAGSCTAYWNGDTTQPISRASFGADIAAIQARGGNVIPSFGGYSADTTDTELADSCTDVDAIASVYESLVTTYGVTRIDLDIEADSITDAAGIDRRNKAIAEVQHWARRTGHHVQFSYTLPTTTTGLAPSGVALLRNAVDNGTRVDVVNIMTFDYWDGATHDMAADTVSAATGLHGQLAALYPKKSAAKLWSMIGVTEMPGIDDYGPEETFTTQDAVAVVKWAEARRINTLSFWALQRDNGGCVGTAGANSCSGIAQDTWYFSHTFARFTRSGGGR</sequence>
<evidence type="ECO:0000256" key="7">
    <source>
        <dbReference type="ARBA" id="ARBA00023277"/>
    </source>
</evidence>
<accession>A0A917KSI7</accession>
<dbReference type="GO" id="GO:0006032">
    <property type="term" value="P:chitin catabolic process"/>
    <property type="evidence" value="ECO:0007669"/>
    <property type="project" value="UniProtKB-KW"/>
</dbReference>
<dbReference type="PROSITE" id="PS51910">
    <property type="entry name" value="GH18_2"/>
    <property type="match status" value="1"/>
</dbReference>
<evidence type="ECO:0000256" key="4">
    <source>
        <dbReference type="ARBA" id="ARBA00022729"/>
    </source>
</evidence>
<keyword evidence="12" id="KW-1185">Reference proteome</keyword>
<proteinExistence type="predicted"/>
<protein>
    <recommendedName>
        <fullName evidence="2">chitinase</fullName>
        <ecNumber evidence="2">3.2.1.14</ecNumber>
    </recommendedName>
</protein>
<evidence type="ECO:0000256" key="1">
    <source>
        <dbReference type="ARBA" id="ARBA00000822"/>
    </source>
</evidence>
<dbReference type="InterPro" id="IPR017853">
    <property type="entry name" value="GH"/>
</dbReference>
<dbReference type="EC" id="3.2.1.14" evidence="2"/>
<evidence type="ECO:0000256" key="9">
    <source>
        <dbReference type="ARBA" id="ARBA00023326"/>
    </source>
</evidence>
<dbReference type="SUPFAM" id="SSF51445">
    <property type="entry name" value="(Trans)glycosidases"/>
    <property type="match status" value="1"/>
</dbReference>
<evidence type="ECO:0000313" key="11">
    <source>
        <dbReference type="EMBL" id="GGJ27407.1"/>
    </source>
</evidence>
<dbReference type="GO" id="GO:0008061">
    <property type="term" value="F:chitin binding"/>
    <property type="evidence" value="ECO:0007669"/>
    <property type="project" value="UniProtKB-KW"/>
</dbReference>
<dbReference type="CDD" id="cd06543">
    <property type="entry name" value="GH18_PF-ChiA-like"/>
    <property type="match status" value="1"/>
</dbReference>
<keyword evidence="3" id="KW-0147">Chitin-binding</keyword>
<dbReference type="Proteomes" id="UP000657574">
    <property type="component" value="Unassembled WGS sequence"/>
</dbReference>
<evidence type="ECO:0000256" key="3">
    <source>
        <dbReference type="ARBA" id="ARBA00022669"/>
    </source>
</evidence>
<comment type="caution">
    <text evidence="11">The sequence shown here is derived from an EMBL/GenBank/DDBJ whole genome shotgun (WGS) entry which is preliminary data.</text>
</comment>
<evidence type="ECO:0000256" key="5">
    <source>
        <dbReference type="ARBA" id="ARBA00022801"/>
    </source>
</evidence>
<keyword evidence="9" id="KW-0624">Polysaccharide degradation</keyword>
<dbReference type="GO" id="GO:0008843">
    <property type="term" value="F:endochitinase activity"/>
    <property type="evidence" value="ECO:0007669"/>
    <property type="project" value="UniProtKB-EC"/>
</dbReference>
<evidence type="ECO:0000313" key="12">
    <source>
        <dbReference type="Proteomes" id="UP000657574"/>
    </source>
</evidence>
<dbReference type="Gene3D" id="3.20.20.80">
    <property type="entry name" value="Glycosidases"/>
    <property type="match status" value="1"/>
</dbReference>
<reference evidence="11" key="1">
    <citation type="journal article" date="2014" name="Int. J. Syst. Evol. Microbiol.">
        <title>Complete genome sequence of Corynebacterium casei LMG S-19264T (=DSM 44701T), isolated from a smear-ripened cheese.</title>
        <authorList>
            <consortium name="US DOE Joint Genome Institute (JGI-PGF)"/>
            <person name="Walter F."/>
            <person name="Albersmeier A."/>
            <person name="Kalinowski J."/>
            <person name="Ruckert C."/>
        </authorList>
    </citation>
    <scope>NUCLEOTIDE SEQUENCE</scope>
    <source>
        <strain evidence="11">JCM 3086</strain>
    </source>
</reference>
<feature type="domain" description="GH18" evidence="10">
    <location>
        <begin position="62"/>
        <end position="372"/>
    </location>
</feature>
<keyword evidence="6" id="KW-0146">Chitin degradation</keyword>
<dbReference type="InterPro" id="IPR001223">
    <property type="entry name" value="Glyco_hydro18_cat"/>
</dbReference>
<keyword evidence="8" id="KW-0326">Glycosidase</keyword>
<evidence type="ECO:0000259" key="10">
    <source>
        <dbReference type="PROSITE" id="PS51910"/>
    </source>
</evidence>